<feature type="chain" id="PRO_5043437906" description="CRM domain-containing protein" evidence="12">
    <location>
        <begin position="32"/>
        <end position="1315"/>
    </location>
</feature>
<dbReference type="GO" id="GO:0006397">
    <property type="term" value="P:mRNA processing"/>
    <property type="evidence" value="ECO:0007669"/>
    <property type="project" value="UniProtKB-KW"/>
</dbReference>
<evidence type="ECO:0000256" key="10">
    <source>
        <dbReference type="PROSITE-ProRule" id="PRU00626"/>
    </source>
</evidence>
<evidence type="ECO:0000256" key="11">
    <source>
        <dbReference type="SAM" id="MobiDB-lite"/>
    </source>
</evidence>
<dbReference type="GO" id="GO:0009507">
    <property type="term" value="C:chloroplast"/>
    <property type="evidence" value="ECO:0007669"/>
    <property type="project" value="UniProtKB-SubCell"/>
</dbReference>
<keyword evidence="12" id="KW-0732">Signal</keyword>
<gene>
    <name evidence="14" type="ORF">LITE_LOCUS32373</name>
</gene>
<protein>
    <recommendedName>
        <fullName evidence="13">CRM domain-containing protein</fullName>
    </recommendedName>
</protein>
<keyword evidence="7" id="KW-0809">Transit peptide</keyword>
<dbReference type="InterPro" id="IPR001890">
    <property type="entry name" value="RNA-binding_CRM"/>
</dbReference>
<feature type="domain" description="CRM" evidence="13">
    <location>
        <begin position="402"/>
        <end position="498"/>
    </location>
</feature>
<dbReference type="SMART" id="SM01103">
    <property type="entry name" value="CRS1_YhbY"/>
    <property type="match status" value="4"/>
</dbReference>
<organism evidence="14 15">
    <name type="scientific">Linum tenue</name>
    <dbReference type="NCBI Taxonomy" id="586396"/>
    <lineage>
        <taxon>Eukaryota</taxon>
        <taxon>Viridiplantae</taxon>
        <taxon>Streptophyta</taxon>
        <taxon>Embryophyta</taxon>
        <taxon>Tracheophyta</taxon>
        <taxon>Spermatophyta</taxon>
        <taxon>Magnoliopsida</taxon>
        <taxon>eudicotyledons</taxon>
        <taxon>Gunneridae</taxon>
        <taxon>Pentapetalae</taxon>
        <taxon>rosids</taxon>
        <taxon>fabids</taxon>
        <taxon>Malpighiales</taxon>
        <taxon>Linaceae</taxon>
        <taxon>Linum</taxon>
    </lineage>
</organism>
<feature type="compositionally biased region" description="Polar residues" evidence="11">
    <location>
        <begin position="319"/>
        <end position="329"/>
    </location>
</feature>
<evidence type="ECO:0000256" key="12">
    <source>
        <dbReference type="SAM" id="SignalP"/>
    </source>
</evidence>
<dbReference type="Pfam" id="PF01985">
    <property type="entry name" value="CRS1_YhbY"/>
    <property type="match status" value="4"/>
</dbReference>
<evidence type="ECO:0000256" key="7">
    <source>
        <dbReference type="ARBA" id="ARBA00022946"/>
    </source>
</evidence>
<dbReference type="PROSITE" id="PS51295">
    <property type="entry name" value="CRM"/>
    <property type="match status" value="4"/>
</dbReference>
<dbReference type="PANTHER" id="PTHR31846">
    <property type="entry name" value="CRS1 / YHBY (CRM) DOMAIN-CONTAINING PROTEIN"/>
    <property type="match status" value="1"/>
</dbReference>
<evidence type="ECO:0000256" key="2">
    <source>
        <dbReference type="ARBA" id="ARBA00022528"/>
    </source>
</evidence>
<dbReference type="PANTHER" id="PTHR31846:SF20">
    <property type="entry name" value="CRM-DOMAIN CONTAINING FACTOR CFM2, CHLOROPLASTIC"/>
    <property type="match status" value="1"/>
</dbReference>
<sequence length="1315" mass="146190">MVRDHKMNISGIANCVWVLSVVSLLVGSVQGRRSFAAVKKPDPKNAAATARWLVSQNSWGVLNTLSAELGGAPFGNVVSFSDGEPGKGAGVPYFYLTTLDPTAQNALKDQRSSFTISEYPLGTCGKADPENPTCAKITLTGKLISVDEKSKEAESARNALFAKHPEMKGWPKGHDFQVYKLVIKDIFLIDWFGGPKPLTVDEYLKTKIASAKCLTLLTLKRLSSSSSASPSSIVFSLPFVHEMLPLSSSFPLKPLTSPIFPFPITPFLPTNRPIGKTFVRCSLPSPQSRTLPQTAIQRIADKLRSLGFSEDDSSSSVSNRQTKNSSSNPGEIFIPLPNALPKHRVGHTLDPSWSTPENPVPTPGSGNSIIRYHELRRVARKEKWEKMKEERGKGKIPTLAELNLPPSERRRLTTIGIAEKRKLKVGKAGITEGIVNGIHERWRQAEVVKIVCEDLCKLNMKRTHDLLERKTGGLVVWRSGSKIVLYRGANYKYPYFLEDNESNDDGETKEKLSPVMDGSSGGKTAPANTVQRKIVQGVGVPERVRFQLPGEAQLEEEADRLLEGLGPRFTDWWGYDPLPIDADLLPAVVPGYRRPFRLLPYGIQAKLTNDEMTTLKRLGRPLPCHFALGRNRKHQGLAAAIVKLWEKCEIAKIAVKRGVQNTNSELMAEELKVILWQWLTGGVLLSRDREFIVLYRGKDFLPAAVSSAISERRRRPGIHGDGPKIVQSTLRLDESPKEELENETDDGGAPSDQRNYVPQRQKQRSTEAAMKKTSVKIAVTLEKKAKAEKLLAELEGAEEPKQPEVDIEGISEEERYMLRKIGLRMKPFLLLGRRGVFDGTVENMHLHWKYRELVKLICKERDFETAQQVAKTLEAESGGILVALERVSKGHAIIVYRGKNYKRPASLRPQTLLSKREAMKRSLEAQRRESLKLHVLKLTRNIEDLKDNMFKNMEEAQGLDSLDSSRCEVKEELNVESDYPDQQSELVILDHSEENEVKADLNMGSDNPDQQSELVILDHSEENNEMMEKRGSDSNFLSLTDGLDVLSDGISTQQAIQNEVSPTVSLVETARSDPESLFQSSDEHAQGRQLSATTDRAVNSTPSHVSFMSERSHFTPSVRLDHTPSSADCSVGQNLKDSQTGTAASSVVKGKNEMMPSSRVQLSNRDRLILRKQALKMKNRPVLSVGKSNILSGVVKTIKAHFQRYPLAIVNVKGRAKGTSVQEVVFQLEQETGAVLVSQEPSKVILYRGWGAEAEAGAVDKKKHKKKSQPSQRIGDVSDDGVSKETRPAISLELMKAIRLECGLLDSKQKHNSYI</sequence>
<dbReference type="InterPro" id="IPR012349">
    <property type="entry name" value="Split_barrel_FMN-bd"/>
</dbReference>
<dbReference type="GO" id="GO:0003729">
    <property type="term" value="F:mRNA binding"/>
    <property type="evidence" value="ECO:0007669"/>
    <property type="project" value="InterPro"/>
</dbReference>
<feature type="region of interest" description="Disordered" evidence="11">
    <location>
        <begin position="1258"/>
        <end position="1284"/>
    </location>
</feature>
<feature type="domain" description="CRM" evidence="13">
    <location>
        <begin position="605"/>
        <end position="707"/>
    </location>
</feature>
<evidence type="ECO:0000259" key="13">
    <source>
        <dbReference type="PROSITE" id="PS51295"/>
    </source>
</evidence>
<comment type="subcellular location">
    <subcellularLocation>
        <location evidence="1">Plastid</location>
        <location evidence="1">Chloroplast</location>
    </subcellularLocation>
</comment>
<dbReference type="InterPro" id="IPR055343">
    <property type="entry name" value="CREG_beta-barrel"/>
</dbReference>
<dbReference type="Gene3D" id="2.30.110.10">
    <property type="entry name" value="Electron Transport, Fmn-binding Protein, Chain A"/>
    <property type="match status" value="1"/>
</dbReference>
<evidence type="ECO:0000256" key="1">
    <source>
        <dbReference type="ARBA" id="ARBA00004229"/>
    </source>
</evidence>
<dbReference type="Proteomes" id="UP001154282">
    <property type="component" value="Unassembled WGS sequence"/>
</dbReference>
<keyword evidence="6 10" id="KW-0694">RNA-binding</keyword>
<keyword evidence="5" id="KW-0677">Repeat</keyword>
<keyword evidence="9" id="KW-0687">Ribonucleoprotein</keyword>
<accession>A0AAV0NAK2</accession>
<feature type="domain" description="CRM" evidence="13">
    <location>
        <begin position="808"/>
        <end position="908"/>
    </location>
</feature>
<keyword evidence="4" id="KW-0507">mRNA processing</keyword>
<dbReference type="SUPFAM" id="SSF50475">
    <property type="entry name" value="FMN-binding split barrel"/>
    <property type="match status" value="1"/>
</dbReference>
<dbReference type="FunFam" id="3.30.110.60:FF:000002">
    <property type="entry name" value="CRS2-associated factor 1, chloroplastic"/>
    <property type="match status" value="2"/>
</dbReference>
<dbReference type="InterPro" id="IPR045278">
    <property type="entry name" value="CRS1/CFM2/CFM3"/>
</dbReference>
<evidence type="ECO:0000256" key="9">
    <source>
        <dbReference type="ARBA" id="ARBA00023274"/>
    </source>
</evidence>
<evidence type="ECO:0000256" key="5">
    <source>
        <dbReference type="ARBA" id="ARBA00022737"/>
    </source>
</evidence>
<dbReference type="GO" id="GO:1990904">
    <property type="term" value="C:ribonucleoprotein complex"/>
    <property type="evidence" value="ECO:0007669"/>
    <property type="project" value="UniProtKB-KW"/>
</dbReference>
<feature type="domain" description="CRM" evidence="13">
    <location>
        <begin position="1160"/>
        <end position="1259"/>
    </location>
</feature>
<keyword evidence="15" id="KW-1185">Reference proteome</keyword>
<feature type="signal peptide" evidence="12">
    <location>
        <begin position="1"/>
        <end position="31"/>
    </location>
</feature>
<dbReference type="InterPro" id="IPR035920">
    <property type="entry name" value="YhbY-like_sf"/>
</dbReference>
<dbReference type="SUPFAM" id="SSF75471">
    <property type="entry name" value="YhbY-like"/>
    <property type="match status" value="4"/>
</dbReference>
<keyword evidence="3" id="KW-0934">Plastid</keyword>
<evidence type="ECO:0000256" key="3">
    <source>
        <dbReference type="ARBA" id="ARBA00022640"/>
    </source>
</evidence>
<reference evidence="14" key="1">
    <citation type="submission" date="2022-08" db="EMBL/GenBank/DDBJ databases">
        <authorList>
            <person name="Gutierrez-Valencia J."/>
        </authorList>
    </citation>
    <scope>NUCLEOTIDE SEQUENCE</scope>
</reference>
<feature type="compositionally biased region" description="Polar residues" evidence="11">
    <location>
        <begin position="1088"/>
        <end position="1099"/>
    </location>
</feature>
<feature type="region of interest" description="Disordered" evidence="11">
    <location>
        <begin position="308"/>
        <end position="368"/>
    </location>
</feature>
<evidence type="ECO:0000256" key="8">
    <source>
        <dbReference type="ARBA" id="ARBA00023187"/>
    </source>
</evidence>
<keyword evidence="8" id="KW-0508">mRNA splicing</keyword>
<dbReference type="GO" id="GO:0000373">
    <property type="term" value="P:Group II intron splicing"/>
    <property type="evidence" value="ECO:0007669"/>
    <property type="project" value="UniProtKB-ARBA"/>
</dbReference>
<feature type="region of interest" description="Disordered" evidence="11">
    <location>
        <begin position="500"/>
        <end position="526"/>
    </location>
</feature>
<evidence type="ECO:0000313" key="14">
    <source>
        <dbReference type="EMBL" id="CAI0455529.1"/>
    </source>
</evidence>
<feature type="region of interest" description="Disordered" evidence="11">
    <location>
        <begin position="1070"/>
        <end position="1099"/>
    </location>
</feature>
<evidence type="ECO:0000313" key="15">
    <source>
        <dbReference type="Proteomes" id="UP001154282"/>
    </source>
</evidence>
<feature type="region of interest" description="Disordered" evidence="11">
    <location>
        <begin position="711"/>
        <end position="769"/>
    </location>
</feature>
<comment type="caution">
    <text evidence="14">The sequence shown here is derived from an EMBL/GenBank/DDBJ whole genome shotgun (WGS) entry which is preliminary data.</text>
</comment>
<name>A0AAV0NAK2_9ROSI</name>
<evidence type="ECO:0000256" key="4">
    <source>
        <dbReference type="ARBA" id="ARBA00022664"/>
    </source>
</evidence>
<dbReference type="EMBL" id="CAMGYJ010000008">
    <property type="protein sequence ID" value="CAI0455529.1"/>
    <property type="molecule type" value="Genomic_DNA"/>
</dbReference>
<dbReference type="Gene3D" id="3.30.110.60">
    <property type="entry name" value="YhbY-like"/>
    <property type="match status" value="4"/>
</dbReference>
<dbReference type="Pfam" id="PF13883">
    <property type="entry name" value="CREG_beta-barrel"/>
    <property type="match status" value="1"/>
</dbReference>
<keyword evidence="2" id="KW-0150">Chloroplast</keyword>
<proteinExistence type="predicted"/>
<evidence type="ECO:0000256" key="6">
    <source>
        <dbReference type="ARBA" id="ARBA00022884"/>
    </source>
</evidence>
<dbReference type="FunFam" id="3.30.110.60:FF:000003">
    <property type="entry name" value="CRM-domain containing factor CFM3B, chloroplastic"/>
    <property type="match status" value="1"/>
</dbReference>